<organism evidence="9 10">
    <name type="scientific">Gymnopilus junonius</name>
    <name type="common">Spectacular rustgill mushroom</name>
    <name type="synonym">Gymnopilus spectabilis subsp. junonius</name>
    <dbReference type="NCBI Taxonomy" id="109634"/>
    <lineage>
        <taxon>Eukaryota</taxon>
        <taxon>Fungi</taxon>
        <taxon>Dikarya</taxon>
        <taxon>Basidiomycota</taxon>
        <taxon>Agaricomycotina</taxon>
        <taxon>Agaricomycetes</taxon>
        <taxon>Agaricomycetidae</taxon>
        <taxon>Agaricales</taxon>
        <taxon>Agaricineae</taxon>
        <taxon>Hymenogastraceae</taxon>
        <taxon>Gymnopilus</taxon>
    </lineage>
</organism>
<evidence type="ECO:0000256" key="7">
    <source>
        <dbReference type="ARBA" id="ARBA00023180"/>
    </source>
</evidence>
<evidence type="ECO:0000256" key="1">
    <source>
        <dbReference type="ARBA" id="ARBA00004167"/>
    </source>
</evidence>
<keyword evidence="10" id="KW-1185">Reference proteome</keyword>
<dbReference type="PANTHER" id="PTHR20961">
    <property type="entry name" value="GLYCOSYLTRANSFERASE"/>
    <property type="match status" value="1"/>
</dbReference>
<evidence type="ECO:0000259" key="8">
    <source>
        <dbReference type="Pfam" id="PF04577"/>
    </source>
</evidence>
<evidence type="ECO:0000256" key="2">
    <source>
        <dbReference type="ARBA" id="ARBA00022676"/>
    </source>
</evidence>
<protein>
    <recommendedName>
        <fullName evidence="8">Glycosyltransferase 61 catalytic domain-containing protein</fullName>
    </recommendedName>
</protein>
<dbReference type="Pfam" id="PF04577">
    <property type="entry name" value="Glyco_transf_61"/>
    <property type="match status" value="1"/>
</dbReference>
<sequence length="614" mass="69590">MLFRHGALSRRDAFLLLIGAASMHLSSILFSHHVQLTDQSNVQQPEIPVPIVTVVHRQTQTQTVTSLVTHTPKPQAITASDHLPVTELLAHAPGWSLFRNLYMANGTLFIVADEQGRKKFPEIRMMTSTGLEAVNSPENIASREPTPEHMRIISPQEARERWALTKPGGKETAINRVLTVEGNTLLFNDPKQFLRHYYHFVAELFFGVQAFWHGAFSTPVSLSSPPPNSLISPHFLTTHPSAPPLHRAIFVHSNADGWRDDPGFNSYFLRGTLPSLIVEHQKDWEDRIAATRPSRGQPERAWHFPTVLFTDRSAAHRGAMCGSTTQRTASEAWDYMRLKGKLRGLHVGGWWAPLREAMWRFAGAEEAISSLLPTRSSEQEKPQNVMHFMSENPEVLGITDSTLAQSEVVDVGDEYQKVLPMPNKIVINYISRQSSHHRKLIGEDHEGMVQALEELVARKNTERKKYLARVAILDGDEDERKRRALTPEAEHVPPEWEFHELEAEKMSKDEQIQAAARTTIMLGVHGNGLTHLVFMKPNRLSTVIELFYPGGFAHDYYWTTRALGMRHYAVWNDTYHSHHDKPNVDYPEGFQGDEIPVHGPRIAQLIEDRVNGRT</sequence>
<dbReference type="GO" id="GO:0005783">
    <property type="term" value="C:endoplasmic reticulum"/>
    <property type="evidence" value="ECO:0007669"/>
    <property type="project" value="TreeGrafter"/>
</dbReference>
<keyword evidence="5" id="KW-1133">Transmembrane helix</keyword>
<name>A0A9P5NXV2_GYMJU</name>
<keyword evidence="2" id="KW-0328">Glycosyltransferase</keyword>
<feature type="domain" description="Glycosyltransferase 61 catalytic" evidence="8">
    <location>
        <begin position="444"/>
        <end position="538"/>
    </location>
</feature>
<evidence type="ECO:0000313" key="10">
    <source>
        <dbReference type="Proteomes" id="UP000724874"/>
    </source>
</evidence>
<keyword evidence="3" id="KW-0808">Transferase</keyword>
<accession>A0A9P5NXV2</accession>
<proteinExistence type="predicted"/>
<evidence type="ECO:0000313" key="9">
    <source>
        <dbReference type="EMBL" id="KAF8913029.1"/>
    </source>
</evidence>
<dbReference type="GO" id="GO:0016020">
    <property type="term" value="C:membrane"/>
    <property type="evidence" value="ECO:0007669"/>
    <property type="project" value="UniProtKB-SubCell"/>
</dbReference>
<comment type="subcellular location">
    <subcellularLocation>
        <location evidence="1">Membrane</location>
        <topology evidence="1">Single-pass membrane protein</topology>
    </subcellularLocation>
</comment>
<evidence type="ECO:0000256" key="5">
    <source>
        <dbReference type="ARBA" id="ARBA00022989"/>
    </source>
</evidence>
<keyword evidence="7" id="KW-0325">Glycoprotein</keyword>
<dbReference type="AlphaFoldDB" id="A0A9P5NXV2"/>
<keyword evidence="6" id="KW-0472">Membrane</keyword>
<evidence type="ECO:0000256" key="3">
    <source>
        <dbReference type="ARBA" id="ARBA00022679"/>
    </source>
</evidence>
<comment type="caution">
    <text evidence="9">The sequence shown here is derived from an EMBL/GenBank/DDBJ whole genome shotgun (WGS) entry which is preliminary data.</text>
</comment>
<reference evidence="9" key="1">
    <citation type="submission" date="2020-11" db="EMBL/GenBank/DDBJ databases">
        <authorList>
            <consortium name="DOE Joint Genome Institute"/>
            <person name="Ahrendt S."/>
            <person name="Riley R."/>
            <person name="Andreopoulos W."/>
            <person name="LaButti K."/>
            <person name="Pangilinan J."/>
            <person name="Ruiz-duenas F.J."/>
            <person name="Barrasa J.M."/>
            <person name="Sanchez-Garcia M."/>
            <person name="Camarero S."/>
            <person name="Miyauchi S."/>
            <person name="Serrano A."/>
            <person name="Linde D."/>
            <person name="Babiker R."/>
            <person name="Drula E."/>
            <person name="Ayuso-Fernandez I."/>
            <person name="Pacheco R."/>
            <person name="Padilla G."/>
            <person name="Ferreira P."/>
            <person name="Barriuso J."/>
            <person name="Kellner H."/>
            <person name="Castanera R."/>
            <person name="Alfaro M."/>
            <person name="Ramirez L."/>
            <person name="Pisabarro A.G."/>
            <person name="Kuo A."/>
            <person name="Tritt A."/>
            <person name="Lipzen A."/>
            <person name="He G."/>
            <person name="Yan M."/>
            <person name="Ng V."/>
            <person name="Cullen D."/>
            <person name="Martin F."/>
            <person name="Rosso M.-N."/>
            <person name="Henrissat B."/>
            <person name="Hibbett D."/>
            <person name="Martinez A.T."/>
            <person name="Grigoriev I.V."/>
        </authorList>
    </citation>
    <scope>NUCLEOTIDE SEQUENCE</scope>
    <source>
        <strain evidence="9">AH 44721</strain>
    </source>
</reference>
<evidence type="ECO:0000256" key="4">
    <source>
        <dbReference type="ARBA" id="ARBA00022692"/>
    </source>
</evidence>
<dbReference type="EMBL" id="JADNYJ010000002">
    <property type="protein sequence ID" value="KAF8913029.1"/>
    <property type="molecule type" value="Genomic_DNA"/>
</dbReference>
<dbReference type="GO" id="GO:0035269">
    <property type="term" value="P:protein O-linked glycosylation via mannose"/>
    <property type="evidence" value="ECO:0007669"/>
    <property type="project" value="TreeGrafter"/>
</dbReference>
<dbReference type="InterPro" id="IPR049625">
    <property type="entry name" value="Glyco_transf_61_cat"/>
</dbReference>
<keyword evidence="4" id="KW-0812">Transmembrane</keyword>
<dbReference type="PANTHER" id="PTHR20961:SF38">
    <property type="entry name" value="PROTEIN O-LINKED-MANNOSE BETA-1,4-N-ACETYLGLUCOSAMINYLTRANSFERASE 2"/>
    <property type="match status" value="1"/>
</dbReference>
<dbReference type="Proteomes" id="UP000724874">
    <property type="component" value="Unassembled WGS sequence"/>
</dbReference>
<dbReference type="InterPro" id="IPR007657">
    <property type="entry name" value="Glycosyltransferase_61"/>
</dbReference>
<evidence type="ECO:0000256" key="6">
    <source>
        <dbReference type="ARBA" id="ARBA00023136"/>
    </source>
</evidence>
<gene>
    <name evidence="9" type="ORF">CPB84DRAFT_1811992</name>
</gene>
<dbReference type="OrthoDB" id="529273at2759"/>
<dbReference type="GO" id="GO:0097363">
    <property type="term" value="F:protein O-acetylglucosaminyltransferase activity"/>
    <property type="evidence" value="ECO:0007669"/>
    <property type="project" value="TreeGrafter"/>
</dbReference>